<evidence type="ECO:0000256" key="5">
    <source>
        <dbReference type="ARBA" id="ARBA00023163"/>
    </source>
</evidence>
<dbReference type="InterPro" id="IPR001789">
    <property type="entry name" value="Sig_transdc_resp-reg_receiver"/>
</dbReference>
<feature type="domain" description="Response regulatory" evidence="8">
    <location>
        <begin position="2"/>
        <end position="117"/>
    </location>
</feature>
<proteinExistence type="predicted"/>
<dbReference type="Gene3D" id="3.40.50.2300">
    <property type="match status" value="1"/>
</dbReference>
<evidence type="ECO:0000256" key="2">
    <source>
        <dbReference type="ARBA" id="ARBA00023012"/>
    </source>
</evidence>
<reference evidence="10 11" key="1">
    <citation type="journal article" date="2016" name="Int. J. Syst. Evol. Microbiol.">
        <title>Polaribacter haliotis sp. nov., isolated from the gut of abalone Haliotis discus hannai.</title>
        <authorList>
            <person name="Kim Y.O."/>
            <person name="Park I.S."/>
            <person name="Park S."/>
            <person name="Nam B.H."/>
            <person name="Park J.M."/>
            <person name="Kim D.G."/>
            <person name="Yoon J.H."/>
        </authorList>
    </citation>
    <scope>NUCLEOTIDE SEQUENCE [LARGE SCALE GENOMIC DNA]</scope>
    <source>
        <strain evidence="10 11">KCTC 52418</strain>
    </source>
</reference>
<dbReference type="PANTHER" id="PTHR48111:SF1">
    <property type="entry name" value="TWO-COMPONENT RESPONSE REGULATOR ORR33"/>
    <property type="match status" value="1"/>
</dbReference>
<keyword evidence="3" id="KW-0805">Transcription regulation</keyword>
<keyword evidence="1 6" id="KW-0597">Phosphoprotein</keyword>
<sequence>MKILIIDDESRARNVLANLLQEECTGITTILEASNLVEGVELIKSTAPQIVFLDIEMPQNSGLEILDFFKNEKINFQIIFTTAYSQYAIEAFRLSAIDYLMKPIDIEELKLALQNAKKVIEEENINHKLQNLEKAFQQLSLNKIALEIPKGIIFASHEDILYFEADGVYTKVHLMNGKSELICKTLKHFANQLKDKPLFYKPHRSYLINLKFMNEVVKKDGLHVVMQNNKTIPIARDRKDAFLKMINTIFN</sequence>
<dbReference type="SUPFAM" id="SSF52172">
    <property type="entry name" value="CheY-like"/>
    <property type="match status" value="1"/>
</dbReference>
<dbReference type="SMART" id="SM00448">
    <property type="entry name" value="REC"/>
    <property type="match status" value="1"/>
</dbReference>
<dbReference type="Pfam" id="PF00072">
    <property type="entry name" value="Response_reg"/>
    <property type="match status" value="1"/>
</dbReference>
<evidence type="ECO:0000256" key="3">
    <source>
        <dbReference type="ARBA" id="ARBA00023015"/>
    </source>
</evidence>
<feature type="coiled-coil region" evidence="7">
    <location>
        <begin position="106"/>
        <end position="142"/>
    </location>
</feature>
<dbReference type="GO" id="GO:0032993">
    <property type="term" value="C:protein-DNA complex"/>
    <property type="evidence" value="ECO:0007669"/>
    <property type="project" value="TreeGrafter"/>
</dbReference>
<name>A0A7L8AH45_9FLAO</name>
<dbReference type="PROSITE" id="PS50110">
    <property type="entry name" value="RESPONSE_REGULATORY"/>
    <property type="match status" value="1"/>
</dbReference>
<dbReference type="PANTHER" id="PTHR48111">
    <property type="entry name" value="REGULATOR OF RPOS"/>
    <property type="match status" value="1"/>
</dbReference>
<dbReference type="GO" id="GO:0005829">
    <property type="term" value="C:cytosol"/>
    <property type="evidence" value="ECO:0007669"/>
    <property type="project" value="TreeGrafter"/>
</dbReference>
<dbReference type="InterPro" id="IPR011006">
    <property type="entry name" value="CheY-like_superfamily"/>
</dbReference>
<dbReference type="Proteomes" id="UP000516764">
    <property type="component" value="Chromosome"/>
</dbReference>
<dbReference type="Pfam" id="PF04397">
    <property type="entry name" value="LytTR"/>
    <property type="match status" value="1"/>
</dbReference>
<dbReference type="EMBL" id="CP061813">
    <property type="protein sequence ID" value="QOD61312.1"/>
    <property type="molecule type" value="Genomic_DNA"/>
</dbReference>
<dbReference type="OrthoDB" id="2168082at2"/>
<evidence type="ECO:0000259" key="9">
    <source>
        <dbReference type="PROSITE" id="PS50930"/>
    </source>
</evidence>
<evidence type="ECO:0000256" key="7">
    <source>
        <dbReference type="SAM" id="Coils"/>
    </source>
</evidence>
<dbReference type="RefSeq" id="WP_088353539.1">
    <property type="nucleotide sequence ID" value="NZ_CP061813.1"/>
</dbReference>
<keyword evidence="11" id="KW-1185">Reference proteome</keyword>
<gene>
    <name evidence="10" type="ORF">H9I45_02375</name>
</gene>
<dbReference type="GO" id="GO:0000976">
    <property type="term" value="F:transcription cis-regulatory region binding"/>
    <property type="evidence" value="ECO:0007669"/>
    <property type="project" value="TreeGrafter"/>
</dbReference>
<dbReference type="GO" id="GO:0006355">
    <property type="term" value="P:regulation of DNA-templated transcription"/>
    <property type="evidence" value="ECO:0007669"/>
    <property type="project" value="TreeGrafter"/>
</dbReference>
<keyword evidence="7" id="KW-0175">Coiled coil</keyword>
<evidence type="ECO:0000313" key="10">
    <source>
        <dbReference type="EMBL" id="QOD61312.1"/>
    </source>
</evidence>
<protein>
    <submittedName>
        <fullName evidence="10">Response regulator transcription factor</fullName>
    </submittedName>
</protein>
<dbReference type="KEGG" id="phal:H9I45_02375"/>
<dbReference type="SMART" id="SM00850">
    <property type="entry name" value="LytTR"/>
    <property type="match status" value="1"/>
</dbReference>
<accession>A0A7L8AH45</accession>
<evidence type="ECO:0000256" key="4">
    <source>
        <dbReference type="ARBA" id="ARBA00023125"/>
    </source>
</evidence>
<keyword evidence="4" id="KW-0238">DNA-binding</keyword>
<evidence type="ECO:0000256" key="1">
    <source>
        <dbReference type="ARBA" id="ARBA00022553"/>
    </source>
</evidence>
<dbReference type="GO" id="GO:0000156">
    <property type="term" value="F:phosphorelay response regulator activity"/>
    <property type="evidence" value="ECO:0007669"/>
    <property type="project" value="TreeGrafter"/>
</dbReference>
<dbReference type="AlphaFoldDB" id="A0A7L8AH45"/>
<keyword evidence="5" id="KW-0804">Transcription</keyword>
<evidence type="ECO:0000256" key="6">
    <source>
        <dbReference type="PROSITE-ProRule" id="PRU00169"/>
    </source>
</evidence>
<dbReference type="CDD" id="cd17536">
    <property type="entry name" value="REC_YesN-like"/>
    <property type="match status" value="1"/>
</dbReference>
<keyword evidence="2" id="KW-0902">Two-component regulatory system</keyword>
<dbReference type="InterPro" id="IPR007492">
    <property type="entry name" value="LytTR_DNA-bd_dom"/>
</dbReference>
<evidence type="ECO:0000259" key="8">
    <source>
        <dbReference type="PROSITE" id="PS50110"/>
    </source>
</evidence>
<dbReference type="Gene3D" id="2.40.50.1020">
    <property type="entry name" value="LytTr DNA-binding domain"/>
    <property type="match status" value="1"/>
</dbReference>
<feature type="domain" description="HTH LytTR-type" evidence="9">
    <location>
        <begin position="144"/>
        <end position="248"/>
    </location>
</feature>
<dbReference type="PROSITE" id="PS50930">
    <property type="entry name" value="HTH_LYTTR"/>
    <property type="match status" value="1"/>
</dbReference>
<feature type="modified residue" description="4-aspartylphosphate" evidence="6">
    <location>
        <position position="54"/>
    </location>
</feature>
<dbReference type="InterPro" id="IPR039420">
    <property type="entry name" value="WalR-like"/>
</dbReference>
<evidence type="ECO:0000313" key="11">
    <source>
        <dbReference type="Proteomes" id="UP000516764"/>
    </source>
</evidence>
<organism evidence="10 11">
    <name type="scientific">Polaribacter haliotis</name>
    <dbReference type="NCBI Taxonomy" id="1888915"/>
    <lineage>
        <taxon>Bacteria</taxon>
        <taxon>Pseudomonadati</taxon>
        <taxon>Bacteroidota</taxon>
        <taxon>Flavobacteriia</taxon>
        <taxon>Flavobacteriales</taxon>
        <taxon>Flavobacteriaceae</taxon>
    </lineage>
</organism>